<dbReference type="KEGG" id="fax:FUAX_31630"/>
<evidence type="ECO:0000256" key="1">
    <source>
        <dbReference type="ARBA" id="ARBA00004370"/>
    </source>
</evidence>
<dbReference type="InterPro" id="IPR000184">
    <property type="entry name" value="Bac_surfAg_D15"/>
</dbReference>
<protein>
    <recommendedName>
        <fullName evidence="3">Bacterial surface antigen (D15) domain-containing protein</fullName>
    </recommendedName>
</protein>
<comment type="subcellular location">
    <subcellularLocation>
        <location evidence="1">Membrane</location>
    </subcellularLocation>
</comment>
<keyword evidence="5" id="KW-1185">Reference proteome</keyword>
<name>A0AAU9CF10_9BACT</name>
<dbReference type="Pfam" id="PF01103">
    <property type="entry name" value="Omp85"/>
    <property type="match status" value="1"/>
</dbReference>
<keyword evidence="2" id="KW-0472">Membrane</keyword>
<dbReference type="EMBL" id="AP025314">
    <property type="protein sequence ID" value="BDD10731.1"/>
    <property type="molecule type" value="Genomic_DNA"/>
</dbReference>
<organism evidence="4 5">
    <name type="scientific">Fulvitalea axinellae</name>
    <dbReference type="NCBI Taxonomy" id="1182444"/>
    <lineage>
        <taxon>Bacteria</taxon>
        <taxon>Pseudomonadati</taxon>
        <taxon>Bacteroidota</taxon>
        <taxon>Cytophagia</taxon>
        <taxon>Cytophagales</taxon>
        <taxon>Persicobacteraceae</taxon>
        <taxon>Fulvitalea</taxon>
    </lineage>
</organism>
<gene>
    <name evidence="4" type="ORF">FUAX_31630</name>
</gene>
<dbReference type="AlphaFoldDB" id="A0AAU9CF10"/>
<dbReference type="GO" id="GO:0019867">
    <property type="term" value="C:outer membrane"/>
    <property type="evidence" value="ECO:0007669"/>
    <property type="project" value="InterPro"/>
</dbReference>
<evidence type="ECO:0000313" key="4">
    <source>
        <dbReference type="EMBL" id="BDD10731.1"/>
    </source>
</evidence>
<reference evidence="4 5" key="1">
    <citation type="submission" date="2021-12" db="EMBL/GenBank/DDBJ databases">
        <title>Genome sequencing of bacteria with rrn-lacking chromosome and rrn-plasmid.</title>
        <authorList>
            <person name="Anda M."/>
            <person name="Iwasaki W."/>
        </authorList>
    </citation>
    <scope>NUCLEOTIDE SEQUENCE [LARGE SCALE GENOMIC DNA]</scope>
    <source>
        <strain evidence="4 5">DSM 100852</strain>
    </source>
</reference>
<accession>A0AAU9CF10</accession>
<sequence>MALFIGLFFFSKIAKAQENTPADTVTQANKLSKFISNAMDIFTGEKGRLTYGLFPVMDYEEYKGFEIGIMPVFQIRPADTTGMGEFFRPTTILPEISYSTKGHISVELDFISFTKNKWNIQSRLSYYRLEDVFYGPELPSGEDNISPMTTDRVYFIGEVSKNIGQKYFVGFKYDLTYAHNYDVLGEALTPDTPGYGENMLVGVGPLIKIDNRNNTVYPSKGGLHSISYTYFSDVYGSDFTYGLFNADFRQYFSINKDKSVLAIQTATNISTGGDIPFFKLPGIAGSRMLRGFAEPTKYVGRNTFLSQAEFRQHIWWRFGSTAFAGFGNTSEDLDKTLFRGMEYVYGFGGRFQILPNDKVNFRVDMGYGPSGKSTMFFSVTEAF</sequence>
<evidence type="ECO:0000256" key="2">
    <source>
        <dbReference type="ARBA" id="ARBA00023136"/>
    </source>
</evidence>
<dbReference type="Proteomes" id="UP001348817">
    <property type="component" value="Chromosome"/>
</dbReference>
<dbReference type="Gene3D" id="2.40.160.50">
    <property type="entry name" value="membrane protein fhac: a member of the omp85/tpsb transporter family"/>
    <property type="match status" value="1"/>
</dbReference>
<evidence type="ECO:0000313" key="5">
    <source>
        <dbReference type="Proteomes" id="UP001348817"/>
    </source>
</evidence>
<proteinExistence type="predicted"/>
<evidence type="ECO:0000259" key="3">
    <source>
        <dbReference type="Pfam" id="PF01103"/>
    </source>
</evidence>
<feature type="domain" description="Bacterial surface antigen (D15)" evidence="3">
    <location>
        <begin position="98"/>
        <end position="330"/>
    </location>
</feature>